<evidence type="ECO:0000313" key="3">
    <source>
        <dbReference type="Proteomes" id="UP000815677"/>
    </source>
</evidence>
<name>A0ABQ0L2W2_MYCCL</name>
<gene>
    <name evidence="2" type="ORF">MCHLO_02394</name>
</gene>
<dbReference type="EMBL" id="DF840203">
    <property type="protein sequence ID" value="GAT44784.1"/>
    <property type="molecule type" value="Genomic_DNA"/>
</dbReference>
<evidence type="ECO:0000256" key="1">
    <source>
        <dbReference type="SAM" id="MobiDB-lite"/>
    </source>
</evidence>
<sequence>MAPSAAELQLVNSLFGNGPDPGTTCESEPEWTGVKEPDSVSEFVLPPTFSSSNLSQRRVFGLVCVGYAGLSPAGCYEVETASPIPYRKWPFADSSAARSFKLPHRTARRDPRPREGGNEDDVVKKSKAIHTVESEGEDEKDNPGEMEPPAPQQSAPATPAGDSAPTKQATPGSSQDIDMQFFLDHMDAFKEYVLKKKDAENKGFVSIGSTTGVLKTSAQAGEPLVEPASPHAGTEAATLTATPAKAARQSGTSRSKRKIAATEVGDEARFEREFNESVYIHNAAFKYLNMPKLPSICELTPLIEDLIPDSQRGLFHNLPPLKVGRWKSWSFDEPDGFDYSDLKIMRAKKSGSFNQLLIVTALSADVHLHFVNGARAAPHSLIAVAPHTMSTQKPRYTLCSVKEGTVAVLTSVIKVTSSFLTQGFAAGYGTPEKGITGLILQPEYERLASLVCCVLGEEELAVQMKGGCVSFVTRRAKAPTASPAKRGRASICASTSAGSSSSSSSTGGVGKDSLMFEETIPVYDCRTINATYKECVENLANLPAFTGGEVAIDSLALVGYNCATLASTKWGVGLADAGGGRIVVMDGDNPGEDEFNVQAGGGVPHGYLPLAHRARRPGEAVLWRRVCLRGRQLDGRDDATPGCTQTSTAVHFALLPTSEWLIPYADWALQSFSTATTCRLPPGHAKLDVNRYAKGCHCVAWAVPAVRMPSLLPVTMGLTMALEHRWSPKHRRRRRLHPAQIAANTTATLASDLTGTTGMVDIHKTSLSSRIAST</sequence>
<feature type="region of interest" description="Disordered" evidence="1">
    <location>
        <begin position="100"/>
        <end position="174"/>
    </location>
</feature>
<organism evidence="2 3">
    <name type="scientific">Mycena chlorophos</name>
    <name type="common">Agaric fungus</name>
    <name type="synonym">Agaricus chlorophos</name>
    <dbReference type="NCBI Taxonomy" id="658473"/>
    <lineage>
        <taxon>Eukaryota</taxon>
        <taxon>Fungi</taxon>
        <taxon>Dikarya</taxon>
        <taxon>Basidiomycota</taxon>
        <taxon>Agaricomycotina</taxon>
        <taxon>Agaricomycetes</taxon>
        <taxon>Agaricomycetidae</taxon>
        <taxon>Agaricales</taxon>
        <taxon>Marasmiineae</taxon>
        <taxon>Mycenaceae</taxon>
        <taxon>Mycena</taxon>
    </lineage>
</organism>
<keyword evidence="3" id="KW-1185">Reference proteome</keyword>
<feature type="compositionally biased region" description="Basic and acidic residues" evidence="1">
    <location>
        <begin position="108"/>
        <end position="124"/>
    </location>
</feature>
<protein>
    <submittedName>
        <fullName evidence="2">Uncharacterized protein</fullName>
    </submittedName>
</protein>
<feature type="compositionally biased region" description="Low complexity" evidence="1">
    <location>
        <begin position="232"/>
        <end position="247"/>
    </location>
</feature>
<evidence type="ECO:0000313" key="2">
    <source>
        <dbReference type="EMBL" id="GAT44784.1"/>
    </source>
</evidence>
<accession>A0ABQ0L2W2</accession>
<dbReference type="Proteomes" id="UP000815677">
    <property type="component" value="Unassembled WGS sequence"/>
</dbReference>
<feature type="compositionally biased region" description="Polar residues" evidence="1">
    <location>
        <begin position="165"/>
        <end position="174"/>
    </location>
</feature>
<reference evidence="2" key="1">
    <citation type="submission" date="2014-09" db="EMBL/GenBank/DDBJ databases">
        <title>Genome sequence of the luminous mushroom Mycena chlorophos for searching fungal bioluminescence genes.</title>
        <authorList>
            <person name="Tanaka Y."/>
            <person name="Kasuga D."/>
            <person name="Oba Y."/>
            <person name="Hase S."/>
            <person name="Sato K."/>
            <person name="Oba Y."/>
            <person name="Sakakibara Y."/>
        </authorList>
    </citation>
    <scope>NUCLEOTIDE SEQUENCE</scope>
</reference>
<feature type="non-terminal residue" evidence="2">
    <location>
        <position position="774"/>
    </location>
</feature>
<proteinExistence type="predicted"/>
<feature type="region of interest" description="Disordered" evidence="1">
    <location>
        <begin position="224"/>
        <end position="259"/>
    </location>
</feature>